<name>A0ABX1SI54_9PSEU</name>
<accession>A0ABX1SI54</accession>
<keyword evidence="2" id="KW-0444">Lipid biosynthesis</keyword>
<evidence type="ECO:0000259" key="8">
    <source>
        <dbReference type="SMART" id="SM00563"/>
    </source>
</evidence>
<protein>
    <submittedName>
        <fullName evidence="9">1-acyl-sn-glycerol-3-phosphate acyltransferase</fullName>
    </submittedName>
</protein>
<feature type="compositionally biased region" description="Low complexity" evidence="6">
    <location>
        <begin position="7"/>
        <end position="24"/>
    </location>
</feature>
<evidence type="ECO:0000256" key="5">
    <source>
        <dbReference type="ARBA" id="ARBA00023315"/>
    </source>
</evidence>
<keyword evidence="3" id="KW-0808">Transferase</keyword>
<keyword evidence="4" id="KW-0443">Lipid metabolism</keyword>
<keyword evidence="7" id="KW-0812">Transmembrane</keyword>
<dbReference type="PANTHER" id="PTHR10434:SF64">
    <property type="entry name" value="1-ACYL-SN-GLYCEROL-3-PHOSPHATE ACYLTRANSFERASE-RELATED"/>
    <property type="match status" value="1"/>
</dbReference>
<evidence type="ECO:0000313" key="9">
    <source>
        <dbReference type="EMBL" id="NMI00741.1"/>
    </source>
</evidence>
<proteinExistence type="predicted"/>
<keyword evidence="5 9" id="KW-0012">Acyltransferase</keyword>
<evidence type="ECO:0000256" key="3">
    <source>
        <dbReference type="ARBA" id="ARBA00022679"/>
    </source>
</evidence>
<comment type="caution">
    <text evidence="9">The sequence shown here is derived from an EMBL/GenBank/DDBJ whole genome shotgun (WGS) entry which is preliminary data.</text>
</comment>
<feature type="region of interest" description="Disordered" evidence="6">
    <location>
        <begin position="1"/>
        <end position="45"/>
    </location>
</feature>
<dbReference type="SMART" id="SM00563">
    <property type="entry name" value="PlsC"/>
    <property type="match status" value="1"/>
</dbReference>
<evidence type="ECO:0000256" key="4">
    <source>
        <dbReference type="ARBA" id="ARBA00023098"/>
    </source>
</evidence>
<dbReference type="EMBL" id="JAAXLA010000063">
    <property type="protein sequence ID" value="NMI00741.1"/>
    <property type="molecule type" value="Genomic_DNA"/>
</dbReference>
<evidence type="ECO:0000256" key="6">
    <source>
        <dbReference type="SAM" id="MobiDB-lite"/>
    </source>
</evidence>
<keyword evidence="7" id="KW-1133">Transmembrane helix</keyword>
<dbReference type="GO" id="GO:0016746">
    <property type="term" value="F:acyltransferase activity"/>
    <property type="evidence" value="ECO:0007669"/>
    <property type="project" value="UniProtKB-KW"/>
</dbReference>
<evidence type="ECO:0000313" key="10">
    <source>
        <dbReference type="Proteomes" id="UP000820669"/>
    </source>
</evidence>
<gene>
    <name evidence="9" type="ORF">HF526_26045</name>
</gene>
<keyword evidence="7" id="KW-0472">Membrane</keyword>
<evidence type="ECO:0000256" key="2">
    <source>
        <dbReference type="ARBA" id="ARBA00022516"/>
    </source>
</evidence>
<evidence type="ECO:0000256" key="7">
    <source>
        <dbReference type="SAM" id="Phobius"/>
    </source>
</evidence>
<feature type="domain" description="Phospholipid/glycerol acyltransferase" evidence="8">
    <location>
        <begin position="136"/>
        <end position="248"/>
    </location>
</feature>
<feature type="transmembrane region" description="Helical" evidence="7">
    <location>
        <begin position="80"/>
        <end position="99"/>
    </location>
</feature>
<reference evidence="9 10" key="1">
    <citation type="submission" date="2020-04" db="EMBL/GenBank/DDBJ databases">
        <authorList>
            <person name="Klaysubun C."/>
            <person name="Duangmal K."/>
            <person name="Lipun K."/>
        </authorList>
    </citation>
    <scope>NUCLEOTIDE SEQUENCE [LARGE SCALE GENOMIC DNA]</scope>
    <source>
        <strain evidence="9 10">K10HN5</strain>
    </source>
</reference>
<sequence length="330" mass="33797">MTTTLDGAVRGPAAPVLAGGPLPADRWPARPDGRPHPGPAPVADRPGGAWAPYSPCGPECLPAAADLPRASRLRTGLRTAGLLGLLLGVAALAPLLPLVGRRARARWLRRVFRGVLLAAGVRLRATGAATVQQGAALVVANHLSWIDVLVLGAVQPVRMLAKREVRDWPVIGAIAARTGALFVDRAGLRTLPATIADVAAALRAGDTVGVFPEGTTWCGAASGPFRRAPFQAAIDAGAPVRPVAITLRLPGGRATTTGAFVGDQTLWDSLHRVLRLPALVCELTVLPDIVAVGADRRALAAAAQRAVASATGVVPAGQPAPVRPAPRVAA</sequence>
<dbReference type="Proteomes" id="UP000820669">
    <property type="component" value="Unassembled WGS sequence"/>
</dbReference>
<dbReference type="InterPro" id="IPR002123">
    <property type="entry name" value="Plipid/glycerol_acylTrfase"/>
</dbReference>
<dbReference type="RefSeq" id="WP_169384204.1">
    <property type="nucleotide sequence ID" value="NZ_JAAXLA010000063.1"/>
</dbReference>
<keyword evidence="10" id="KW-1185">Reference proteome</keyword>
<dbReference type="PANTHER" id="PTHR10434">
    <property type="entry name" value="1-ACYL-SN-GLYCEROL-3-PHOSPHATE ACYLTRANSFERASE"/>
    <property type="match status" value="1"/>
</dbReference>
<organism evidence="9 10">
    <name type="scientific">Pseudonocardia acidicola</name>
    <dbReference type="NCBI Taxonomy" id="2724939"/>
    <lineage>
        <taxon>Bacteria</taxon>
        <taxon>Bacillati</taxon>
        <taxon>Actinomycetota</taxon>
        <taxon>Actinomycetes</taxon>
        <taxon>Pseudonocardiales</taxon>
        <taxon>Pseudonocardiaceae</taxon>
        <taxon>Pseudonocardia</taxon>
    </lineage>
</organism>
<dbReference type="SUPFAM" id="SSF69593">
    <property type="entry name" value="Glycerol-3-phosphate (1)-acyltransferase"/>
    <property type="match status" value="1"/>
</dbReference>
<evidence type="ECO:0000256" key="1">
    <source>
        <dbReference type="ARBA" id="ARBA00005189"/>
    </source>
</evidence>
<dbReference type="Pfam" id="PF01553">
    <property type="entry name" value="Acyltransferase"/>
    <property type="match status" value="1"/>
</dbReference>
<dbReference type="CDD" id="cd07989">
    <property type="entry name" value="LPLAT_AGPAT-like"/>
    <property type="match status" value="1"/>
</dbReference>
<comment type="pathway">
    <text evidence="1">Lipid metabolism.</text>
</comment>